<name>A0AA88VI10_9ASTE</name>
<evidence type="ECO:0000313" key="2">
    <source>
        <dbReference type="EMBL" id="KAK3007503.1"/>
    </source>
</evidence>
<reference evidence="2" key="1">
    <citation type="submission" date="2022-12" db="EMBL/GenBank/DDBJ databases">
        <title>Draft genome assemblies for two species of Escallonia (Escalloniales).</title>
        <authorList>
            <person name="Chanderbali A."/>
            <person name="Dervinis C."/>
            <person name="Anghel I."/>
            <person name="Soltis D."/>
            <person name="Soltis P."/>
            <person name="Zapata F."/>
        </authorList>
    </citation>
    <scope>NUCLEOTIDE SEQUENCE</scope>
    <source>
        <strain evidence="2">UCBG64.0493</strain>
        <tissue evidence="2">Leaf</tissue>
    </source>
</reference>
<dbReference type="InterPro" id="IPR000008">
    <property type="entry name" value="C2_dom"/>
</dbReference>
<sequence>MASKIGIACLDTGFSLRDFNLFPEAKTESKSLRHRSGGSGAFRIHRVLSAQQFFSRSGCRGNFMPSQPSAHLVAACGRGHVFGRDGVSVNKFLDDMDLLMEGGALIGAQKKSGGILHVKVVQARNLLNKDFLGISDPYVKLNLSGERLPFEKTSIKMNDLNPEWHEVFKLTVKDPQSQVLEVHVNDWVKESLGHVDVNLIDVVYNGCINDREGQHMEQGGGFPKPLLQEERIRSSKASKGHFESIKDVNHGMGKWDNV</sequence>
<dbReference type="AlphaFoldDB" id="A0AA88VI10"/>
<comment type="caution">
    <text evidence="2">The sequence shown here is derived from an EMBL/GenBank/DDBJ whole genome shotgun (WGS) entry which is preliminary data.</text>
</comment>
<dbReference type="EMBL" id="JAVXUP010001855">
    <property type="protein sequence ID" value="KAK3007503.1"/>
    <property type="molecule type" value="Genomic_DNA"/>
</dbReference>
<evidence type="ECO:0000259" key="1">
    <source>
        <dbReference type="PROSITE" id="PS50004"/>
    </source>
</evidence>
<keyword evidence="3" id="KW-1185">Reference proteome</keyword>
<dbReference type="CDD" id="cd00030">
    <property type="entry name" value="C2"/>
    <property type="match status" value="1"/>
</dbReference>
<dbReference type="PANTHER" id="PTHR10774:SF217">
    <property type="entry name" value="OS06G0685300 PROTEIN"/>
    <property type="match status" value="1"/>
</dbReference>
<dbReference type="PROSITE" id="PS50004">
    <property type="entry name" value="C2"/>
    <property type="match status" value="1"/>
</dbReference>
<feature type="domain" description="C2" evidence="1">
    <location>
        <begin position="94"/>
        <end position="218"/>
    </location>
</feature>
<dbReference type="GO" id="GO:0008289">
    <property type="term" value="F:lipid binding"/>
    <property type="evidence" value="ECO:0007669"/>
    <property type="project" value="InterPro"/>
</dbReference>
<dbReference type="Proteomes" id="UP001188597">
    <property type="component" value="Unassembled WGS sequence"/>
</dbReference>
<evidence type="ECO:0000313" key="3">
    <source>
        <dbReference type="Proteomes" id="UP001188597"/>
    </source>
</evidence>
<dbReference type="SUPFAM" id="SSF49562">
    <property type="entry name" value="C2 domain (Calcium/lipid-binding domain, CaLB)"/>
    <property type="match status" value="1"/>
</dbReference>
<dbReference type="InterPro" id="IPR035892">
    <property type="entry name" value="C2_domain_sf"/>
</dbReference>
<proteinExistence type="predicted"/>
<dbReference type="Gene3D" id="2.60.40.150">
    <property type="entry name" value="C2 domain"/>
    <property type="match status" value="1"/>
</dbReference>
<dbReference type="InterPro" id="IPR045050">
    <property type="entry name" value="Synaptotagmin_plant"/>
</dbReference>
<dbReference type="GO" id="GO:0005783">
    <property type="term" value="C:endoplasmic reticulum"/>
    <property type="evidence" value="ECO:0007669"/>
    <property type="project" value="TreeGrafter"/>
</dbReference>
<organism evidence="2 3">
    <name type="scientific">Escallonia herrerae</name>
    <dbReference type="NCBI Taxonomy" id="1293975"/>
    <lineage>
        <taxon>Eukaryota</taxon>
        <taxon>Viridiplantae</taxon>
        <taxon>Streptophyta</taxon>
        <taxon>Embryophyta</taxon>
        <taxon>Tracheophyta</taxon>
        <taxon>Spermatophyta</taxon>
        <taxon>Magnoliopsida</taxon>
        <taxon>eudicotyledons</taxon>
        <taxon>Gunneridae</taxon>
        <taxon>Pentapetalae</taxon>
        <taxon>asterids</taxon>
        <taxon>campanulids</taxon>
        <taxon>Escalloniales</taxon>
        <taxon>Escalloniaceae</taxon>
        <taxon>Escallonia</taxon>
    </lineage>
</organism>
<dbReference type="PANTHER" id="PTHR10774">
    <property type="entry name" value="EXTENDED SYNAPTOTAGMIN-RELATED"/>
    <property type="match status" value="1"/>
</dbReference>
<accession>A0AA88VI10</accession>
<protein>
    <recommendedName>
        <fullName evidence="1">C2 domain-containing protein</fullName>
    </recommendedName>
</protein>
<dbReference type="Pfam" id="PF00168">
    <property type="entry name" value="C2"/>
    <property type="match status" value="1"/>
</dbReference>
<gene>
    <name evidence="2" type="ORF">RJ639_013405</name>
</gene>
<dbReference type="SMART" id="SM00239">
    <property type="entry name" value="C2"/>
    <property type="match status" value="1"/>
</dbReference>